<feature type="transmembrane region" description="Helical" evidence="2">
    <location>
        <begin position="19"/>
        <end position="39"/>
    </location>
</feature>
<name>A0A809S7H0_9PROT</name>
<dbReference type="KEGG" id="sniv:SFSGTM_04810"/>
<keyword evidence="2" id="KW-0472">Membrane</keyword>
<evidence type="ECO:0000313" key="5">
    <source>
        <dbReference type="Proteomes" id="UP000463939"/>
    </source>
</evidence>
<evidence type="ECO:0000259" key="3">
    <source>
        <dbReference type="Pfam" id="PF03544"/>
    </source>
</evidence>
<dbReference type="AlphaFoldDB" id="A0A809S7H0"/>
<dbReference type="Gene3D" id="3.30.1150.10">
    <property type="match status" value="1"/>
</dbReference>
<feature type="compositionally biased region" description="Pro residues" evidence="1">
    <location>
        <begin position="111"/>
        <end position="123"/>
    </location>
</feature>
<dbReference type="InterPro" id="IPR037682">
    <property type="entry name" value="TonB_C"/>
</dbReference>
<evidence type="ECO:0000256" key="1">
    <source>
        <dbReference type="SAM" id="MobiDB-lite"/>
    </source>
</evidence>
<dbReference type="EMBL" id="AP021881">
    <property type="protein sequence ID" value="BBO99772.1"/>
    <property type="molecule type" value="Genomic_DNA"/>
</dbReference>
<dbReference type="SUPFAM" id="SSF74653">
    <property type="entry name" value="TolA/TonB C-terminal domain"/>
    <property type="match status" value="1"/>
</dbReference>
<accession>A0A809S7H0</accession>
<keyword evidence="2" id="KW-1133">Transmembrane helix</keyword>
<dbReference type="Pfam" id="PF03544">
    <property type="entry name" value="TonB_C"/>
    <property type="match status" value="1"/>
</dbReference>
<evidence type="ECO:0000313" key="4">
    <source>
        <dbReference type="EMBL" id="BBO99772.1"/>
    </source>
</evidence>
<proteinExistence type="predicted"/>
<sequence>MSNYTIAVPGEELSSGLRWSLPVALLLWVMMLWIFGRYFTASDQPQIPPEPPIDARIVELPPPPAPPKPVAQVEKAPTPVKVQTPVLQKTMPVVVPKVVALVTPPPQPVAPTVAAPPPPPVAPTVPSSNAQGTEQLGARALYQPKPKLSEDLLDATMHAVVMARFHIAADGSVTVELTQPAPDPRVNQLILKTLRTWRFFPAMQAGKPVASVQEIKVAIDVD</sequence>
<feature type="domain" description="TonB C-terminal" evidence="3">
    <location>
        <begin position="147"/>
        <end position="215"/>
    </location>
</feature>
<protein>
    <recommendedName>
        <fullName evidence="3">TonB C-terminal domain-containing protein</fullName>
    </recommendedName>
</protein>
<dbReference type="RefSeq" id="WP_162083779.1">
    <property type="nucleotide sequence ID" value="NZ_AP021881.1"/>
</dbReference>
<feature type="region of interest" description="Disordered" evidence="1">
    <location>
        <begin position="111"/>
        <end position="131"/>
    </location>
</feature>
<keyword evidence="5" id="KW-1185">Reference proteome</keyword>
<reference evidence="5" key="1">
    <citation type="submission" date="2019-11" db="EMBL/GenBank/DDBJ databases">
        <title>Isolation and characterization of a novel species in the genus Sulfuriferula.</title>
        <authorList>
            <person name="Mochizuki J."/>
            <person name="Kojima H."/>
            <person name="Fukui M."/>
        </authorList>
    </citation>
    <scope>NUCLEOTIDE SEQUENCE [LARGE SCALE GENOMIC DNA]</scope>
    <source>
        <strain evidence="5">SGTM</strain>
    </source>
</reference>
<keyword evidence="2" id="KW-0812">Transmembrane</keyword>
<dbReference type="Proteomes" id="UP000463939">
    <property type="component" value="Chromosome"/>
</dbReference>
<gene>
    <name evidence="4" type="ORF">SFSGTM_04810</name>
</gene>
<organism evidence="4 5">
    <name type="scientific">Sulfuriferula nivalis</name>
    <dbReference type="NCBI Taxonomy" id="2675298"/>
    <lineage>
        <taxon>Bacteria</taxon>
        <taxon>Pseudomonadati</taxon>
        <taxon>Pseudomonadota</taxon>
        <taxon>Betaproteobacteria</taxon>
        <taxon>Nitrosomonadales</taxon>
        <taxon>Sulfuricellaceae</taxon>
        <taxon>Sulfuriferula</taxon>
    </lineage>
</organism>
<dbReference type="GO" id="GO:0055085">
    <property type="term" value="P:transmembrane transport"/>
    <property type="evidence" value="ECO:0007669"/>
    <property type="project" value="InterPro"/>
</dbReference>
<evidence type="ECO:0000256" key="2">
    <source>
        <dbReference type="SAM" id="Phobius"/>
    </source>
</evidence>